<evidence type="ECO:0000313" key="2">
    <source>
        <dbReference type="EMBL" id="MCA4703090.1"/>
    </source>
</evidence>
<proteinExistence type="predicted"/>
<dbReference type="Gene3D" id="2.60.120.200">
    <property type="match status" value="1"/>
</dbReference>
<dbReference type="PANTHER" id="PTHR42812">
    <property type="entry name" value="BETA-XYLOSIDASE"/>
    <property type="match status" value="1"/>
</dbReference>
<dbReference type="InterPro" id="IPR051795">
    <property type="entry name" value="Glycosyl_Hydrlase_43"/>
</dbReference>
<dbReference type="AlphaFoldDB" id="A0AAW4T0X4"/>
<dbReference type="GO" id="GO:0005975">
    <property type="term" value="P:carbohydrate metabolic process"/>
    <property type="evidence" value="ECO:0007669"/>
    <property type="project" value="UniProtKB-ARBA"/>
</dbReference>
<organism evidence="2 3">
    <name type="scientific">Bacteroides xylanisolvens</name>
    <dbReference type="NCBI Taxonomy" id="371601"/>
    <lineage>
        <taxon>Bacteria</taxon>
        <taxon>Pseudomonadati</taxon>
        <taxon>Bacteroidota</taxon>
        <taxon>Bacteroidia</taxon>
        <taxon>Bacteroidales</taxon>
        <taxon>Bacteroidaceae</taxon>
        <taxon>Bacteroides</taxon>
    </lineage>
</organism>
<evidence type="ECO:0000313" key="3">
    <source>
        <dbReference type="Proteomes" id="UP001198461"/>
    </source>
</evidence>
<evidence type="ECO:0000259" key="1">
    <source>
        <dbReference type="Pfam" id="PF17851"/>
    </source>
</evidence>
<dbReference type="Proteomes" id="UP001198461">
    <property type="component" value="Unassembled WGS sequence"/>
</dbReference>
<dbReference type="PANTHER" id="PTHR42812:SF12">
    <property type="entry name" value="BETA-XYLOSIDASE-RELATED"/>
    <property type="match status" value="1"/>
</dbReference>
<gene>
    <name evidence="2" type="ORF">LD004_05615</name>
</gene>
<dbReference type="Pfam" id="PF17851">
    <property type="entry name" value="GH43_C2"/>
    <property type="match status" value="1"/>
</dbReference>
<sequence length="235" mass="26514">MEIEEFKEVDGKESICLIVNPGGGIVPIKHKRPDLLWSPVAGTIELDDFITDKLNLEWVFLRTPMTDWYSLDNGKLVIDLRPEVASEFVNPSMIVRRVKEHKFGAFAKMKFSGNGDNEEAGIILYRSSQYYAMIMRRGEFIVVSSVMNGVKKDLATEQVSSDEVVLHIESDGRDITFFCGDKKQVKFDCSVPLEIISDKYQRSGGYGGTMMGMYATSNGKPSDNKVEFDCFSLKY</sequence>
<dbReference type="SUPFAM" id="SSF49899">
    <property type="entry name" value="Concanavalin A-like lectins/glucanases"/>
    <property type="match status" value="1"/>
</dbReference>
<protein>
    <recommendedName>
        <fullName evidence="1">Beta-xylosidase C-terminal Concanavalin A-like domain-containing protein</fullName>
    </recommendedName>
</protein>
<name>A0AAW4T0X4_9BACE</name>
<dbReference type="InterPro" id="IPR013320">
    <property type="entry name" value="ConA-like_dom_sf"/>
</dbReference>
<dbReference type="EMBL" id="JAIWYE010000012">
    <property type="protein sequence ID" value="MCA4703090.1"/>
    <property type="molecule type" value="Genomic_DNA"/>
</dbReference>
<comment type="caution">
    <text evidence="2">The sequence shown here is derived from an EMBL/GenBank/DDBJ whole genome shotgun (WGS) entry which is preliminary data.</text>
</comment>
<feature type="domain" description="Beta-xylosidase C-terminal Concanavalin A-like" evidence="1">
    <location>
        <begin position="47"/>
        <end position="233"/>
    </location>
</feature>
<dbReference type="InterPro" id="IPR041542">
    <property type="entry name" value="GH43_C2"/>
</dbReference>
<accession>A0AAW4T0X4</accession>
<reference evidence="2" key="1">
    <citation type="submission" date="2023-08" db="EMBL/GenBank/DDBJ databases">
        <title>Mucin Metabolism Genes Underlie the Key Renovations of Bacteroides xylanisolvens Genomes in Captive Great Apes.</title>
        <authorList>
            <person name="Nishida A.H."/>
        </authorList>
    </citation>
    <scope>NUCLEOTIDE SEQUENCE</scope>
    <source>
        <strain evidence="2">P13.H9</strain>
    </source>
</reference>
<dbReference type="GO" id="GO:0004553">
    <property type="term" value="F:hydrolase activity, hydrolyzing O-glycosyl compounds"/>
    <property type="evidence" value="ECO:0007669"/>
    <property type="project" value="UniProtKB-ARBA"/>
</dbReference>